<organism evidence="5 6">
    <name type="scientific">Liquidambar formosana</name>
    <name type="common">Formosan gum</name>
    <dbReference type="NCBI Taxonomy" id="63359"/>
    <lineage>
        <taxon>Eukaryota</taxon>
        <taxon>Viridiplantae</taxon>
        <taxon>Streptophyta</taxon>
        <taxon>Embryophyta</taxon>
        <taxon>Tracheophyta</taxon>
        <taxon>Spermatophyta</taxon>
        <taxon>Magnoliopsida</taxon>
        <taxon>eudicotyledons</taxon>
        <taxon>Gunneridae</taxon>
        <taxon>Pentapetalae</taxon>
        <taxon>Saxifragales</taxon>
        <taxon>Altingiaceae</taxon>
        <taxon>Liquidambar</taxon>
    </lineage>
</organism>
<evidence type="ECO:0000256" key="1">
    <source>
        <dbReference type="ARBA" id="ARBA00004123"/>
    </source>
</evidence>
<reference evidence="5 6" key="1">
    <citation type="journal article" date="2024" name="Plant J.">
        <title>Genome sequences and population genomics reveal climatic adaptation and genomic divergence between two closely related sweetgum species.</title>
        <authorList>
            <person name="Xu W.Q."/>
            <person name="Ren C.Q."/>
            <person name="Zhang X.Y."/>
            <person name="Comes H.P."/>
            <person name="Liu X.H."/>
            <person name="Li Y.G."/>
            <person name="Kettle C.J."/>
            <person name="Jalonen R."/>
            <person name="Gaisberger H."/>
            <person name="Ma Y.Z."/>
            <person name="Qiu Y.X."/>
        </authorList>
    </citation>
    <scope>NUCLEOTIDE SEQUENCE [LARGE SCALE GENOMIC DNA]</scope>
    <source>
        <strain evidence="5">Hangzhou</strain>
    </source>
</reference>
<keyword evidence="2" id="KW-0238">DNA-binding</keyword>
<dbReference type="EMBL" id="JBBPBK010000014">
    <property type="protein sequence ID" value="KAK9269811.1"/>
    <property type="molecule type" value="Genomic_DNA"/>
</dbReference>
<evidence type="ECO:0000256" key="3">
    <source>
        <dbReference type="ARBA" id="ARBA00023242"/>
    </source>
</evidence>
<dbReference type="GO" id="GO:0003677">
    <property type="term" value="F:DNA binding"/>
    <property type="evidence" value="ECO:0007669"/>
    <property type="project" value="UniProtKB-KW"/>
</dbReference>
<dbReference type="GO" id="GO:0045893">
    <property type="term" value="P:positive regulation of DNA-templated transcription"/>
    <property type="evidence" value="ECO:0007669"/>
    <property type="project" value="InterPro"/>
</dbReference>
<dbReference type="AlphaFoldDB" id="A0AAP0ND22"/>
<sequence length="93" mass="10862">MIKNRESAARSRARKQAYTNQLEHQVLQLRKTNSRLRKQKEVMMFLSSDPTPGPKYQLRRASSNVDMMCLVLQVIRWIGFVEGTELDPSPWVN</sequence>
<gene>
    <name evidence="5" type="ORF">L1049_025384</name>
</gene>
<feature type="domain" description="BZIP" evidence="4">
    <location>
        <begin position="1"/>
        <end position="39"/>
    </location>
</feature>
<dbReference type="CDD" id="cd14707">
    <property type="entry name" value="bZIP_plant_BZIP46"/>
    <property type="match status" value="1"/>
</dbReference>
<evidence type="ECO:0000256" key="2">
    <source>
        <dbReference type="ARBA" id="ARBA00023125"/>
    </source>
</evidence>
<name>A0AAP0ND22_LIQFO</name>
<protein>
    <recommendedName>
        <fullName evidence="4">BZIP domain-containing protein</fullName>
    </recommendedName>
</protein>
<dbReference type="InterPro" id="IPR004827">
    <property type="entry name" value="bZIP"/>
</dbReference>
<dbReference type="GO" id="GO:0005634">
    <property type="term" value="C:nucleus"/>
    <property type="evidence" value="ECO:0007669"/>
    <property type="project" value="UniProtKB-SubCell"/>
</dbReference>
<dbReference type="PANTHER" id="PTHR22952:SF175">
    <property type="entry name" value="PROTEIN ABSCISIC ACID-INSENSITIVE 5"/>
    <property type="match status" value="1"/>
</dbReference>
<dbReference type="Pfam" id="PF00170">
    <property type="entry name" value="bZIP_1"/>
    <property type="match status" value="1"/>
</dbReference>
<evidence type="ECO:0000313" key="5">
    <source>
        <dbReference type="EMBL" id="KAK9269811.1"/>
    </source>
</evidence>
<dbReference type="InterPro" id="IPR043452">
    <property type="entry name" value="BZIP46-like"/>
</dbReference>
<dbReference type="PANTHER" id="PTHR22952">
    <property type="entry name" value="CAMP-RESPONSE ELEMENT BINDING PROTEIN-RELATED"/>
    <property type="match status" value="1"/>
</dbReference>
<dbReference type="PROSITE" id="PS50217">
    <property type="entry name" value="BZIP"/>
    <property type="match status" value="1"/>
</dbReference>
<keyword evidence="3" id="KW-0539">Nucleus</keyword>
<evidence type="ECO:0000313" key="6">
    <source>
        <dbReference type="Proteomes" id="UP001415857"/>
    </source>
</evidence>
<accession>A0AAP0ND22</accession>
<comment type="caution">
    <text evidence="5">The sequence shown here is derived from an EMBL/GenBank/DDBJ whole genome shotgun (WGS) entry which is preliminary data.</text>
</comment>
<keyword evidence="6" id="KW-1185">Reference proteome</keyword>
<evidence type="ECO:0000259" key="4">
    <source>
        <dbReference type="PROSITE" id="PS50217"/>
    </source>
</evidence>
<dbReference type="Gene3D" id="1.20.5.170">
    <property type="match status" value="1"/>
</dbReference>
<comment type="subcellular location">
    <subcellularLocation>
        <location evidence="1">Nucleus</location>
    </subcellularLocation>
</comment>
<dbReference type="GO" id="GO:0003700">
    <property type="term" value="F:DNA-binding transcription factor activity"/>
    <property type="evidence" value="ECO:0007669"/>
    <property type="project" value="InterPro"/>
</dbReference>
<dbReference type="InterPro" id="IPR046347">
    <property type="entry name" value="bZIP_sf"/>
</dbReference>
<dbReference type="SUPFAM" id="SSF57959">
    <property type="entry name" value="Leucine zipper domain"/>
    <property type="match status" value="1"/>
</dbReference>
<dbReference type="Proteomes" id="UP001415857">
    <property type="component" value="Unassembled WGS sequence"/>
</dbReference>
<dbReference type="SMART" id="SM00338">
    <property type="entry name" value="BRLZ"/>
    <property type="match status" value="1"/>
</dbReference>
<proteinExistence type="predicted"/>